<reference evidence="2 3" key="1">
    <citation type="submission" date="2018-05" db="EMBL/GenBank/DDBJ databases">
        <title>Genomic Encyclopedia of Type Strains, Phase IV (KMG-IV): sequencing the most valuable type-strain genomes for metagenomic binning, comparative biology and taxonomic classification.</title>
        <authorList>
            <person name="Goeker M."/>
        </authorList>
    </citation>
    <scope>NUCLEOTIDE SEQUENCE [LARGE SCALE GENOMIC DNA]</scope>
    <source>
        <strain evidence="2 3">DSM 6986</strain>
    </source>
</reference>
<proteinExistence type="predicted"/>
<dbReference type="EMBL" id="QGGG01000003">
    <property type="protein sequence ID" value="PWJ85202.1"/>
    <property type="molecule type" value="Genomic_DNA"/>
</dbReference>
<name>A0A316C5Z8_PSESE</name>
<dbReference type="Proteomes" id="UP000245396">
    <property type="component" value="Unassembled WGS sequence"/>
</dbReference>
<keyword evidence="3" id="KW-1185">Reference proteome</keyword>
<comment type="caution">
    <text evidence="2">The sequence shown here is derived from an EMBL/GenBank/DDBJ whole genome shotgun (WGS) entry which is preliminary data.</text>
</comment>
<keyword evidence="1" id="KW-0472">Membrane</keyword>
<organism evidence="2 3">
    <name type="scientific">Pseudaminobacter salicylatoxidans</name>
    <dbReference type="NCBI Taxonomy" id="93369"/>
    <lineage>
        <taxon>Bacteria</taxon>
        <taxon>Pseudomonadati</taxon>
        <taxon>Pseudomonadota</taxon>
        <taxon>Alphaproteobacteria</taxon>
        <taxon>Hyphomicrobiales</taxon>
        <taxon>Phyllobacteriaceae</taxon>
        <taxon>Pseudaminobacter</taxon>
    </lineage>
</organism>
<evidence type="ECO:0000313" key="2">
    <source>
        <dbReference type="EMBL" id="PWJ85202.1"/>
    </source>
</evidence>
<feature type="transmembrane region" description="Helical" evidence="1">
    <location>
        <begin position="159"/>
        <end position="180"/>
    </location>
</feature>
<keyword evidence="1" id="KW-1133">Transmembrane helix</keyword>
<sequence length="200" mass="21897">MRVLFLLVFAAGAVLGIGYPWAALHLTGHELGTYRVYERATGYKPVEVALSASEAPLRVAVDLRIVGGTRQIDGHSILSLTVTGDGRSMLAVPLTFAEATLEDKSAETNERIYRDDAGLIPALQNGIYTFSVQPGEETGIYIQSVDIILRADAFAVYEVVRTGGFLLMAAGITGLIFAMIRHRRMRWRQSGAQLRELDEN</sequence>
<dbReference type="OrthoDB" id="8099241at2"/>
<protein>
    <submittedName>
        <fullName evidence="2">Uncharacterized protein</fullName>
    </submittedName>
</protein>
<dbReference type="AlphaFoldDB" id="A0A316C5Z8"/>
<evidence type="ECO:0000313" key="3">
    <source>
        <dbReference type="Proteomes" id="UP000245396"/>
    </source>
</evidence>
<accession>A0A316C5Z8</accession>
<dbReference type="STRING" id="1192868.GCA_000304395_00833"/>
<keyword evidence="1" id="KW-0812">Transmembrane</keyword>
<dbReference type="RefSeq" id="WP_109611976.1">
    <property type="nucleotide sequence ID" value="NZ_QGGG01000003.1"/>
</dbReference>
<evidence type="ECO:0000256" key="1">
    <source>
        <dbReference type="SAM" id="Phobius"/>
    </source>
</evidence>
<gene>
    <name evidence="2" type="ORF">C7441_10357</name>
</gene>